<dbReference type="EMBL" id="CP014323">
    <property type="protein sequence ID" value="AMJ99182.1"/>
    <property type="molecule type" value="Genomic_DNA"/>
</dbReference>
<proteinExistence type="predicted"/>
<evidence type="ECO:0000313" key="2">
    <source>
        <dbReference type="EMBL" id="AMJ99182.1"/>
    </source>
</evidence>
<protein>
    <recommendedName>
        <fullName evidence="1">Glycosyltransferase 2-like domain-containing protein</fullName>
    </recommendedName>
</protein>
<dbReference type="SUPFAM" id="SSF53448">
    <property type="entry name" value="Nucleotide-diphospho-sugar transferases"/>
    <property type="match status" value="1"/>
</dbReference>
<dbReference type="InterPro" id="IPR001173">
    <property type="entry name" value="Glyco_trans_2-like"/>
</dbReference>
<feature type="domain" description="Glycosyltransferase 2-like" evidence="1">
    <location>
        <begin position="6"/>
        <end position="118"/>
    </location>
</feature>
<organism evidence="2 3">
    <name type="scientific">Alteromonas macleodii</name>
    <name type="common">Pseudoalteromonas macleodii</name>
    <dbReference type="NCBI Taxonomy" id="28108"/>
    <lineage>
        <taxon>Bacteria</taxon>
        <taxon>Pseudomonadati</taxon>
        <taxon>Pseudomonadota</taxon>
        <taxon>Gammaproteobacteria</taxon>
        <taxon>Alteromonadales</taxon>
        <taxon>Alteromonadaceae</taxon>
        <taxon>Alteromonas/Salinimonas group</taxon>
        <taxon>Alteromonas</taxon>
    </lineage>
</organism>
<dbReference type="Proteomes" id="UP000063991">
    <property type="component" value="Chromosome"/>
</dbReference>
<sequence length="323" mass="37770">MDPLISIIVPIYNRESYVEQLINTVVNQTYKNWELLLIDDNSSDRTASNIALFAENDPRIKCIKNKHAKGASGARNTGLDIASGDYIAYQDSDDEWIHEHLATMVYYLEKYPNKIDLMSANPLRKNRSSGKVYSYDEIDLRSMTTEKLENAYVFDSKKTFEFQLFGRIITTQCIVAKREKIKTLRWNENLKAATDNLYNLNIAYDQVKIGHLQEYHSVYWAHNDNITNCGGNHDNVRMEAVQKNFIEYWRIVLREFKLTKYQKAFAKKNLSETLAWHYAYGTLEPQGKYAECIPVYLEAFLLYPQNYRTLSSFFKSILKTMFK</sequence>
<dbReference type="PANTHER" id="PTHR22916:SF3">
    <property type="entry name" value="UDP-GLCNAC:BETAGAL BETA-1,3-N-ACETYLGLUCOSAMINYLTRANSFERASE-LIKE PROTEIN 1"/>
    <property type="match status" value="1"/>
</dbReference>
<evidence type="ECO:0000259" key="1">
    <source>
        <dbReference type="Pfam" id="PF00535"/>
    </source>
</evidence>
<dbReference type="Gene3D" id="3.90.550.10">
    <property type="entry name" value="Spore Coat Polysaccharide Biosynthesis Protein SpsA, Chain A"/>
    <property type="match status" value="1"/>
</dbReference>
<dbReference type="CDD" id="cd00761">
    <property type="entry name" value="Glyco_tranf_GTA_type"/>
    <property type="match status" value="1"/>
</dbReference>
<name>A0A126Q1R3_ALTMA</name>
<dbReference type="OrthoDB" id="433681at2"/>
<accession>A0A126Q1R3</accession>
<dbReference type="Pfam" id="PF00535">
    <property type="entry name" value="Glycos_transf_2"/>
    <property type="match status" value="1"/>
</dbReference>
<dbReference type="AlphaFoldDB" id="A0A126Q1R3"/>
<reference evidence="2 3" key="1">
    <citation type="submission" date="2015-12" db="EMBL/GenBank/DDBJ databases">
        <authorList>
            <person name="Shamseldin A."/>
            <person name="Moawad H."/>
            <person name="Abd El-Rahim W.M."/>
            <person name="Sadowsky M.J."/>
        </authorList>
    </citation>
    <scope>NUCLEOTIDE SEQUENCE [LARGE SCALE GENOMIC DNA]</scope>
    <source>
        <strain evidence="2 3">D7</strain>
    </source>
</reference>
<dbReference type="GO" id="GO:0016758">
    <property type="term" value="F:hexosyltransferase activity"/>
    <property type="evidence" value="ECO:0007669"/>
    <property type="project" value="UniProtKB-ARBA"/>
</dbReference>
<dbReference type="InterPro" id="IPR029044">
    <property type="entry name" value="Nucleotide-diphossugar_trans"/>
</dbReference>
<gene>
    <name evidence="2" type="ORF">AVL55_14070</name>
</gene>
<dbReference type="PANTHER" id="PTHR22916">
    <property type="entry name" value="GLYCOSYLTRANSFERASE"/>
    <property type="match status" value="1"/>
</dbReference>
<evidence type="ECO:0000313" key="3">
    <source>
        <dbReference type="Proteomes" id="UP000063991"/>
    </source>
</evidence>
<dbReference type="RefSeq" id="WP_061095545.1">
    <property type="nucleotide sequence ID" value="NZ_CP014323.1"/>
</dbReference>